<sequence length="145" mass="17034">MITWETDEKEVSLETILDVEKAWDVLFPIYFMECVTKYHGGEPSADGFNVGKRECSFYQLLSFNQEKKDYILNVYHDLKCQLVDGIYPFGDDIADNHVCFDYRSNSQRPLIVFINHELAYENPESSIFFVAHSFEEFINGLYEEE</sequence>
<dbReference type="AlphaFoldDB" id="A0A806U4L2"/>
<gene>
    <name evidence="2" type="ORF">AS52_00293</name>
</gene>
<proteinExistence type="predicted"/>
<evidence type="ECO:0000259" key="1">
    <source>
        <dbReference type="Pfam" id="PF09346"/>
    </source>
</evidence>
<dbReference type="Pfam" id="PF09346">
    <property type="entry name" value="SMI1_KNR4"/>
    <property type="match status" value="1"/>
</dbReference>
<dbReference type="RefSeq" id="WP_049162726.1">
    <property type="nucleotide sequence ID" value="NZ_CP010586.1"/>
</dbReference>
<evidence type="ECO:0000313" key="2">
    <source>
        <dbReference type="EMBL" id="AKP75305.1"/>
    </source>
</evidence>
<dbReference type="InterPro" id="IPR018958">
    <property type="entry name" value="Knr4/Smi1-like_dom"/>
</dbReference>
<dbReference type="InterPro" id="IPR037883">
    <property type="entry name" value="Knr4/Smi1-like_sf"/>
</dbReference>
<protein>
    <submittedName>
        <fullName evidence="2">SMI1 / KNR4 family protein</fullName>
    </submittedName>
</protein>
<dbReference type="EMBL" id="CP010586">
    <property type="protein sequence ID" value="AKP75305.1"/>
    <property type="molecule type" value="Genomic_DNA"/>
</dbReference>
<reference evidence="2 3" key="1">
    <citation type="submission" date="2015-01" db="EMBL/GenBank/DDBJ databases">
        <title>Genome sequence of bacillus megaterium Q3.</title>
        <authorList>
            <person name="Wang Y."/>
            <person name="Luo K."/>
            <person name="Bai L."/>
            <person name="Luo F."/>
        </authorList>
    </citation>
    <scope>NUCLEOTIDE SEQUENCE [LARGE SCALE GENOMIC DNA]</scope>
    <source>
        <strain evidence="2 3">Q3</strain>
    </source>
</reference>
<dbReference type="Gene3D" id="3.40.1580.10">
    <property type="entry name" value="SMI1/KNR4-like"/>
    <property type="match status" value="1"/>
</dbReference>
<dbReference type="SUPFAM" id="SSF160631">
    <property type="entry name" value="SMI1/KNR4-like"/>
    <property type="match status" value="1"/>
</dbReference>
<evidence type="ECO:0000313" key="3">
    <source>
        <dbReference type="Proteomes" id="UP000036410"/>
    </source>
</evidence>
<name>A0A806U4L2_PRIMG</name>
<accession>A0A806U4L2</accession>
<feature type="domain" description="Knr4/Smi1-like" evidence="1">
    <location>
        <begin position="11"/>
        <end position="139"/>
    </location>
</feature>
<organism evidence="2 3">
    <name type="scientific">Priestia megaterium Q3</name>
    <dbReference type="NCBI Taxonomy" id="1452722"/>
    <lineage>
        <taxon>Bacteria</taxon>
        <taxon>Bacillati</taxon>
        <taxon>Bacillota</taxon>
        <taxon>Bacilli</taxon>
        <taxon>Bacillales</taxon>
        <taxon>Bacillaceae</taxon>
        <taxon>Priestia</taxon>
    </lineage>
</organism>
<dbReference type="Proteomes" id="UP000036410">
    <property type="component" value="Chromosome"/>
</dbReference>